<evidence type="ECO:0000313" key="2">
    <source>
        <dbReference type="EMBL" id="PPJ36639.1"/>
    </source>
</evidence>
<dbReference type="AlphaFoldDB" id="A0A2S6AN53"/>
<gene>
    <name evidence="2" type="ORF">C5E45_19705</name>
</gene>
<evidence type="ECO:0000256" key="1">
    <source>
        <dbReference type="SAM" id="MobiDB-lite"/>
    </source>
</evidence>
<feature type="region of interest" description="Disordered" evidence="1">
    <location>
        <begin position="29"/>
        <end position="48"/>
    </location>
</feature>
<evidence type="ECO:0000313" key="3">
    <source>
        <dbReference type="Proteomes" id="UP000239874"/>
    </source>
</evidence>
<organism evidence="2 3">
    <name type="scientific">Nocardia nova</name>
    <dbReference type="NCBI Taxonomy" id="37330"/>
    <lineage>
        <taxon>Bacteria</taxon>
        <taxon>Bacillati</taxon>
        <taxon>Actinomycetota</taxon>
        <taxon>Actinomycetes</taxon>
        <taxon>Mycobacteriales</taxon>
        <taxon>Nocardiaceae</taxon>
        <taxon>Nocardia</taxon>
    </lineage>
</organism>
<comment type="caution">
    <text evidence="2">The sequence shown here is derived from an EMBL/GenBank/DDBJ whole genome shotgun (WGS) entry which is preliminary data.</text>
</comment>
<dbReference type="EMBL" id="PSZC01000013">
    <property type="protein sequence ID" value="PPJ36639.1"/>
    <property type="molecule type" value="Genomic_DNA"/>
</dbReference>
<sequence>MNFLSNTWVNSHEPTGIADFLRLEQEADLPELRQPHRPTPERQAPHTRDAYPAIVRAAAISAAHDSTAAYATGPHM</sequence>
<dbReference type="Proteomes" id="UP000239874">
    <property type="component" value="Unassembled WGS sequence"/>
</dbReference>
<proteinExistence type="predicted"/>
<reference evidence="2 3" key="1">
    <citation type="submission" date="2018-02" db="EMBL/GenBank/DDBJ databases">
        <title>8 Nocardia nova and 1 Nocardia cyriacigeorgica strain used for evolution to TMP-SMX.</title>
        <authorList>
            <person name="Mehta H."/>
            <person name="Weng J."/>
            <person name="Shamoo Y."/>
        </authorList>
    </citation>
    <scope>NUCLEOTIDE SEQUENCE [LARGE SCALE GENOMIC DNA]</scope>
    <source>
        <strain evidence="2 3">MDA3139</strain>
    </source>
</reference>
<protein>
    <submittedName>
        <fullName evidence="2">Uncharacterized protein</fullName>
    </submittedName>
</protein>
<name>A0A2S6AN53_9NOCA</name>
<accession>A0A2S6AN53</accession>